<proteinExistence type="predicted"/>
<dbReference type="SUPFAM" id="SSF109604">
    <property type="entry name" value="HD-domain/PDEase-like"/>
    <property type="match status" value="1"/>
</dbReference>
<dbReference type="InterPro" id="IPR003607">
    <property type="entry name" value="HD/PDEase_dom"/>
</dbReference>
<dbReference type="SMART" id="SM00471">
    <property type="entry name" value="HDc"/>
    <property type="match status" value="1"/>
</dbReference>
<name>A0AAE3MCK6_9BACT</name>
<dbReference type="PANTHER" id="PTHR11373:SF4">
    <property type="entry name" value="DEOXYNUCLEOSIDE TRIPHOSPHATE TRIPHOSPHOHYDROLASE SAMHD1"/>
    <property type="match status" value="1"/>
</dbReference>
<organism evidence="2 3">
    <name type="scientific">Plebeiibacterium marinum</name>
    <dbReference type="NCBI Taxonomy" id="2992111"/>
    <lineage>
        <taxon>Bacteria</taxon>
        <taxon>Pseudomonadati</taxon>
        <taxon>Bacteroidota</taxon>
        <taxon>Bacteroidia</taxon>
        <taxon>Marinilabiliales</taxon>
        <taxon>Marinilabiliaceae</taxon>
        <taxon>Plebeiibacterium</taxon>
    </lineage>
</organism>
<dbReference type="AlphaFoldDB" id="A0AAE3MCK6"/>
<dbReference type="GO" id="GO:0008832">
    <property type="term" value="F:dGTPase activity"/>
    <property type="evidence" value="ECO:0007669"/>
    <property type="project" value="TreeGrafter"/>
</dbReference>
<dbReference type="InterPro" id="IPR006674">
    <property type="entry name" value="HD_domain"/>
</dbReference>
<protein>
    <submittedName>
        <fullName evidence="2">HD domain-containing protein</fullName>
    </submittedName>
</protein>
<dbReference type="InterPro" id="IPR050135">
    <property type="entry name" value="dGTPase-like"/>
</dbReference>
<dbReference type="CDD" id="cd00077">
    <property type="entry name" value="HDc"/>
    <property type="match status" value="1"/>
</dbReference>
<dbReference type="Pfam" id="PF01966">
    <property type="entry name" value="HD"/>
    <property type="match status" value="1"/>
</dbReference>
<dbReference type="GO" id="GO:0006203">
    <property type="term" value="P:dGTP catabolic process"/>
    <property type="evidence" value="ECO:0007669"/>
    <property type="project" value="TreeGrafter"/>
</dbReference>
<evidence type="ECO:0000259" key="1">
    <source>
        <dbReference type="SMART" id="SM00471"/>
    </source>
</evidence>
<dbReference type="EMBL" id="JAPDPI010000007">
    <property type="protein sequence ID" value="MCW3805077.1"/>
    <property type="molecule type" value="Genomic_DNA"/>
</dbReference>
<keyword evidence="3" id="KW-1185">Reference proteome</keyword>
<dbReference type="RefSeq" id="WP_301198317.1">
    <property type="nucleotide sequence ID" value="NZ_JAPDPI010000007.1"/>
</dbReference>
<dbReference type="Pfam" id="PF19276">
    <property type="entry name" value="HD_assoc_2"/>
    <property type="match status" value="1"/>
</dbReference>
<dbReference type="InterPro" id="IPR045509">
    <property type="entry name" value="HD_assoc_2"/>
</dbReference>
<dbReference type="PANTHER" id="PTHR11373">
    <property type="entry name" value="DEOXYNUCLEOSIDE TRIPHOSPHATE TRIPHOSPHOHYDROLASE"/>
    <property type="match status" value="1"/>
</dbReference>
<evidence type="ECO:0000313" key="3">
    <source>
        <dbReference type="Proteomes" id="UP001207408"/>
    </source>
</evidence>
<gene>
    <name evidence="2" type="ORF">OM074_05530</name>
</gene>
<dbReference type="Proteomes" id="UP001207408">
    <property type="component" value="Unassembled WGS sequence"/>
</dbReference>
<feature type="domain" description="HD/PDEase" evidence="1">
    <location>
        <begin position="56"/>
        <end position="181"/>
    </location>
</feature>
<comment type="caution">
    <text evidence="2">The sequence shown here is derived from an EMBL/GenBank/DDBJ whole genome shotgun (WGS) entry which is preliminary data.</text>
</comment>
<reference evidence="2" key="1">
    <citation type="submission" date="2022-10" db="EMBL/GenBank/DDBJ databases">
        <authorList>
            <person name="Yu W.X."/>
        </authorList>
    </citation>
    <scope>NUCLEOTIDE SEQUENCE</scope>
    <source>
        <strain evidence="2">D04</strain>
    </source>
</reference>
<evidence type="ECO:0000313" key="2">
    <source>
        <dbReference type="EMBL" id="MCW3805077.1"/>
    </source>
</evidence>
<accession>A0AAE3MCK6</accession>
<dbReference type="Gene3D" id="1.10.3210.10">
    <property type="entry name" value="Hypothetical protein af1432"/>
    <property type="match status" value="1"/>
</dbReference>
<sequence length="422" mass="47917">MDKNYIVNKLKIINDPVHGFVKVPFAIIYELLQHRFFQRLRGIKQLGLTSLVYPGAMHNRFQHAVGAMHLMSSAVSVLKSKGVEITSEESKAVHIAILLHDIGHGPFSHALESSVVEGVDHEDISLALMNSLNVEFGGELSLAIEIFKDGYPKKFLHQLVSSQLDMDRLDYLKRDSFFSGVTEGVIGSDRIIKMLHVADDQLVVESKGIYSIEKFLIARRLMYWQVYLHKTALVAELMLMKVLKRARQLCGNGVELFAPPQLLYFLKNKLDIHDFGNGGAAIENFVMLDDGDIMTAIKIWIKHPDFVLSELSQMLYNRELLHIELRKEPFDKAVVKQIKERVKGMYALQNKDEINCFVYTDVIENHAYSIKDEQINILYSGGEVKDISEASDILNLSVLGKNVKKNVLCYPKSLRKWVGEIS</sequence>